<reference evidence="2 3" key="1">
    <citation type="journal article" date="2018" name="Nat. Ecol. Evol.">
        <title>Pezizomycetes genomes reveal the molecular basis of ectomycorrhizal truffle lifestyle.</title>
        <authorList>
            <person name="Murat C."/>
            <person name="Payen T."/>
            <person name="Noel B."/>
            <person name="Kuo A."/>
            <person name="Morin E."/>
            <person name="Chen J."/>
            <person name="Kohler A."/>
            <person name="Krizsan K."/>
            <person name="Balestrini R."/>
            <person name="Da Silva C."/>
            <person name="Montanini B."/>
            <person name="Hainaut M."/>
            <person name="Levati E."/>
            <person name="Barry K.W."/>
            <person name="Belfiori B."/>
            <person name="Cichocki N."/>
            <person name="Clum A."/>
            <person name="Dockter R.B."/>
            <person name="Fauchery L."/>
            <person name="Guy J."/>
            <person name="Iotti M."/>
            <person name="Le Tacon F."/>
            <person name="Lindquist E.A."/>
            <person name="Lipzen A."/>
            <person name="Malagnac F."/>
            <person name="Mello A."/>
            <person name="Molinier V."/>
            <person name="Miyauchi S."/>
            <person name="Poulain J."/>
            <person name="Riccioni C."/>
            <person name="Rubini A."/>
            <person name="Sitrit Y."/>
            <person name="Splivallo R."/>
            <person name="Traeger S."/>
            <person name="Wang M."/>
            <person name="Zifcakova L."/>
            <person name="Wipf D."/>
            <person name="Zambonelli A."/>
            <person name="Paolocci F."/>
            <person name="Nowrousian M."/>
            <person name="Ottonello S."/>
            <person name="Baldrian P."/>
            <person name="Spatafora J.W."/>
            <person name="Henrissat B."/>
            <person name="Nagy L.G."/>
            <person name="Aury J.M."/>
            <person name="Wincker P."/>
            <person name="Grigoriev I.V."/>
            <person name="Bonfante P."/>
            <person name="Martin F.M."/>
        </authorList>
    </citation>
    <scope>NUCLEOTIDE SEQUENCE [LARGE SCALE GENOMIC DNA]</scope>
    <source>
        <strain evidence="2 3">RN42</strain>
    </source>
</reference>
<feature type="compositionally biased region" description="Basic and acidic residues" evidence="1">
    <location>
        <begin position="310"/>
        <end position="332"/>
    </location>
</feature>
<dbReference type="AlphaFoldDB" id="A0A3N4HTL7"/>
<name>A0A3N4HTL7_ASCIM</name>
<feature type="compositionally biased region" description="Polar residues" evidence="1">
    <location>
        <begin position="157"/>
        <end position="171"/>
    </location>
</feature>
<evidence type="ECO:0000313" key="3">
    <source>
        <dbReference type="Proteomes" id="UP000275078"/>
    </source>
</evidence>
<feature type="compositionally biased region" description="Basic and acidic residues" evidence="1">
    <location>
        <begin position="66"/>
        <end position="87"/>
    </location>
</feature>
<feature type="compositionally biased region" description="Acidic residues" evidence="1">
    <location>
        <begin position="286"/>
        <end position="306"/>
    </location>
</feature>
<sequence>MPPSQADHGGGSHPRGRSGKGHPTSRSSQWNKQQNSGRRGATLAASRDQYQTGSGNVQRATLGSNRAREVQGHGTRDHGPGQPDRPRGPLTSRGPRNIEPSTHSRDGPARKSNGGITGSGRNTQGRDPRGRYGNGSSTNTRIPASAPIPQDSRRTQRYNATNAASGGNTTHTDSRPRDQRTHDPRHPAVNYPRDIDRRPQGVVGHDARALHGTNGTRDRTYGGGVNNGHRNEPHPGQHPRPDARNDHTHRGRGHGRNRQQSEDLEGYNSNSQSEGAGQEAEYDAHDFDDDVPENENMVTDEDEIVSDSEVVVKPKDKEEDRHMRDLYGERVRLLSPGE</sequence>
<feature type="compositionally biased region" description="Basic and acidic residues" evidence="1">
    <location>
        <begin position="193"/>
        <end position="209"/>
    </location>
</feature>
<gene>
    <name evidence="2" type="ORF">BJ508DRAFT_310946</name>
</gene>
<keyword evidence="3" id="KW-1185">Reference proteome</keyword>
<protein>
    <submittedName>
        <fullName evidence="2">Uncharacterized protein</fullName>
    </submittedName>
</protein>
<feature type="region of interest" description="Disordered" evidence="1">
    <location>
        <begin position="1"/>
        <end position="338"/>
    </location>
</feature>
<feature type="compositionally biased region" description="Basic and acidic residues" evidence="1">
    <location>
        <begin position="172"/>
        <end position="186"/>
    </location>
</feature>
<evidence type="ECO:0000313" key="2">
    <source>
        <dbReference type="EMBL" id="RPA76637.1"/>
    </source>
</evidence>
<organism evidence="2 3">
    <name type="scientific">Ascobolus immersus RN42</name>
    <dbReference type="NCBI Taxonomy" id="1160509"/>
    <lineage>
        <taxon>Eukaryota</taxon>
        <taxon>Fungi</taxon>
        <taxon>Dikarya</taxon>
        <taxon>Ascomycota</taxon>
        <taxon>Pezizomycotina</taxon>
        <taxon>Pezizomycetes</taxon>
        <taxon>Pezizales</taxon>
        <taxon>Ascobolaceae</taxon>
        <taxon>Ascobolus</taxon>
    </lineage>
</organism>
<accession>A0A3N4HTL7</accession>
<feature type="compositionally biased region" description="Polar residues" evidence="1">
    <location>
        <begin position="48"/>
        <end position="64"/>
    </location>
</feature>
<feature type="compositionally biased region" description="Basic and acidic residues" evidence="1">
    <location>
        <begin position="229"/>
        <end position="248"/>
    </location>
</feature>
<feature type="compositionally biased region" description="Polar residues" evidence="1">
    <location>
        <begin position="24"/>
        <end position="37"/>
    </location>
</feature>
<proteinExistence type="predicted"/>
<evidence type="ECO:0000256" key="1">
    <source>
        <dbReference type="SAM" id="MobiDB-lite"/>
    </source>
</evidence>
<dbReference type="EMBL" id="ML119741">
    <property type="protein sequence ID" value="RPA76637.1"/>
    <property type="molecule type" value="Genomic_DNA"/>
</dbReference>
<dbReference type="Proteomes" id="UP000275078">
    <property type="component" value="Unassembled WGS sequence"/>
</dbReference>